<dbReference type="OrthoDB" id="9808870at2"/>
<feature type="transmembrane region" description="Helical" evidence="1">
    <location>
        <begin position="206"/>
        <end position="223"/>
    </location>
</feature>
<dbReference type="EMBL" id="VFRP01000005">
    <property type="protein sequence ID" value="TPE51930.1"/>
    <property type="molecule type" value="Genomic_DNA"/>
</dbReference>
<keyword evidence="3" id="KW-1185">Reference proteome</keyword>
<dbReference type="Proteomes" id="UP000319255">
    <property type="component" value="Unassembled WGS sequence"/>
</dbReference>
<comment type="caution">
    <text evidence="2">The sequence shown here is derived from an EMBL/GenBank/DDBJ whole genome shotgun (WGS) entry which is preliminary data.</text>
</comment>
<evidence type="ECO:0000256" key="1">
    <source>
        <dbReference type="SAM" id="Phobius"/>
    </source>
</evidence>
<name>A0A501WU38_9RHOB</name>
<feature type="transmembrane region" description="Helical" evidence="1">
    <location>
        <begin position="267"/>
        <end position="294"/>
    </location>
</feature>
<feature type="transmembrane region" description="Helical" evidence="1">
    <location>
        <begin position="142"/>
        <end position="169"/>
    </location>
</feature>
<evidence type="ECO:0000313" key="3">
    <source>
        <dbReference type="Proteomes" id="UP000319255"/>
    </source>
</evidence>
<sequence length="329" mass="35123">MLRAALLVLVLAIPWPVAVLAHALDPGYLELSAMDGDRWRVTWRMPDVGGSPMPIAPRLPGNCASDDPPAPRFDGRGWSTAYVATCPGGLAGGEIRVEGLENTRTDTLVRYETRPGKAVTQRLTPGAPGFIVPKDPGRLQVFASYVSLGVTHILEGADHLLFVLALLLLVRDPRRLLLAVTAFTLAHSITLVAATLGWLALPSAPVEVVIALSIVFLAHELALPPERRDPVAERFPALVAFGFGLIHGLGFAGALRDIGLPPDDIPMALLAFNLGVELGQLLFIAAILAVGAAFRRIFVFPRRASAVAAYAIGTIAAFWCIARLDAMFL</sequence>
<keyword evidence="1" id="KW-1133">Transmembrane helix</keyword>
<gene>
    <name evidence="2" type="ORF">FJM51_07595</name>
</gene>
<proteinExistence type="predicted"/>
<keyword evidence="1" id="KW-0812">Transmembrane</keyword>
<dbReference type="InterPro" id="IPR032809">
    <property type="entry name" value="Put_HupE_UreJ"/>
</dbReference>
<keyword evidence="1" id="KW-0472">Membrane</keyword>
<dbReference type="Pfam" id="PF13795">
    <property type="entry name" value="HupE_UreJ_2"/>
    <property type="match status" value="1"/>
</dbReference>
<accession>A0A501WU38</accession>
<feature type="transmembrane region" description="Helical" evidence="1">
    <location>
        <begin position="176"/>
        <end position="200"/>
    </location>
</feature>
<reference evidence="2 3" key="1">
    <citation type="submission" date="2019-06" db="EMBL/GenBank/DDBJ databases">
        <title>A novel bacterium of genus Amaricoccus, isolated from marine sediment.</title>
        <authorList>
            <person name="Huang H."/>
            <person name="Mo K."/>
            <person name="Hu Y."/>
        </authorList>
    </citation>
    <scope>NUCLEOTIDE SEQUENCE [LARGE SCALE GENOMIC DNA]</scope>
    <source>
        <strain evidence="2 3">HB172011</strain>
    </source>
</reference>
<evidence type="ECO:0000313" key="2">
    <source>
        <dbReference type="EMBL" id="TPE51930.1"/>
    </source>
</evidence>
<feature type="transmembrane region" description="Helical" evidence="1">
    <location>
        <begin position="306"/>
        <end position="324"/>
    </location>
</feature>
<dbReference type="AlphaFoldDB" id="A0A501WU38"/>
<protein>
    <submittedName>
        <fullName evidence="2">HupE/UreJ family protein</fullName>
    </submittedName>
</protein>
<organism evidence="2 3">
    <name type="scientific">Amaricoccus solimangrovi</name>
    <dbReference type="NCBI Taxonomy" id="2589815"/>
    <lineage>
        <taxon>Bacteria</taxon>
        <taxon>Pseudomonadati</taxon>
        <taxon>Pseudomonadota</taxon>
        <taxon>Alphaproteobacteria</taxon>
        <taxon>Rhodobacterales</taxon>
        <taxon>Paracoccaceae</taxon>
        <taxon>Amaricoccus</taxon>
    </lineage>
</organism>
<feature type="transmembrane region" description="Helical" evidence="1">
    <location>
        <begin position="235"/>
        <end position="255"/>
    </location>
</feature>